<feature type="region of interest" description="Disordered" evidence="4">
    <location>
        <begin position="885"/>
        <end position="919"/>
    </location>
</feature>
<name>A0A6L2KIU6_TANCI</name>
<dbReference type="InterPro" id="IPR001878">
    <property type="entry name" value="Znf_CCHC"/>
</dbReference>
<keyword evidence="2" id="KW-0862">Zinc</keyword>
<keyword evidence="3" id="KW-0175">Coiled coil</keyword>
<feature type="coiled-coil region" evidence="3">
    <location>
        <begin position="588"/>
        <end position="615"/>
    </location>
</feature>
<feature type="compositionally biased region" description="Basic and acidic residues" evidence="4">
    <location>
        <begin position="1959"/>
        <end position="1970"/>
    </location>
</feature>
<dbReference type="CDD" id="cd09272">
    <property type="entry name" value="RNase_HI_RT_Ty1"/>
    <property type="match status" value="1"/>
</dbReference>
<dbReference type="SUPFAM" id="SSF53098">
    <property type="entry name" value="Ribonuclease H-like"/>
    <property type="match status" value="1"/>
</dbReference>
<keyword evidence="1" id="KW-0645">Protease</keyword>
<dbReference type="Pfam" id="PF14223">
    <property type="entry name" value="Retrotran_gag_2"/>
    <property type="match status" value="1"/>
</dbReference>
<dbReference type="Gene3D" id="4.10.60.10">
    <property type="entry name" value="Zinc finger, CCHC-type"/>
    <property type="match status" value="2"/>
</dbReference>
<keyword evidence="2" id="KW-0863">Zinc-finger</keyword>
<feature type="compositionally biased region" description="Polar residues" evidence="4">
    <location>
        <begin position="822"/>
        <end position="833"/>
    </location>
</feature>
<dbReference type="InterPro" id="IPR036875">
    <property type="entry name" value="Znf_CCHC_sf"/>
</dbReference>
<feature type="region of interest" description="Disordered" evidence="4">
    <location>
        <begin position="814"/>
        <end position="833"/>
    </location>
</feature>
<evidence type="ECO:0000256" key="2">
    <source>
        <dbReference type="PROSITE-ProRule" id="PRU00047"/>
    </source>
</evidence>
<dbReference type="GO" id="GO:0003676">
    <property type="term" value="F:nucleic acid binding"/>
    <property type="evidence" value="ECO:0007669"/>
    <property type="project" value="InterPro"/>
</dbReference>
<dbReference type="InterPro" id="IPR043502">
    <property type="entry name" value="DNA/RNA_pol_sf"/>
</dbReference>
<keyword evidence="2" id="KW-0479">Metal-binding</keyword>
<feature type="region of interest" description="Disordered" evidence="4">
    <location>
        <begin position="1925"/>
        <end position="1977"/>
    </location>
</feature>
<dbReference type="EMBL" id="BKCJ010002480">
    <property type="protein sequence ID" value="GEU48849.1"/>
    <property type="molecule type" value="Genomic_DNA"/>
</dbReference>
<gene>
    <name evidence="6" type="ORF">Tci_020827</name>
</gene>
<feature type="compositionally biased region" description="Polar residues" evidence="4">
    <location>
        <begin position="265"/>
        <end position="277"/>
    </location>
</feature>
<feature type="domain" description="CCHC-type" evidence="5">
    <location>
        <begin position="1377"/>
        <end position="1390"/>
    </location>
</feature>
<dbReference type="SMART" id="SM00343">
    <property type="entry name" value="ZnF_C2HC"/>
    <property type="match status" value="2"/>
</dbReference>
<feature type="compositionally biased region" description="Polar residues" evidence="4">
    <location>
        <begin position="1925"/>
        <end position="1935"/>
    </location>
</feature>
<dbReference type="PANTHER" id="PTHR11439">
    <property type="entry name" value="GAG-POL-RELATED RETROTRANSPOSON"/>
    <property type="match status" value="1"/>
</dbReference>
<dbReference type="InterPro" id="IPR013103">
    <property type="entry name" value="RVT_2"/>
</dbReference>
<dbReference type="GO" id="GO:0008270">
    <property type="term" value="F:zinc ion binding"/>
    <property type="evidence" value="ECO:0007669"/>
    <property type="project" value="UniProtKB-KW"/>
</dbReference>
<feature type="domain" description="CCHC-type" evidence="5">
    <location>
        <begin position="767"/>
        <end position="782"/>
    </location>
</feature>
<feature type="coiled-coil region" evidence="3">
    <location>
        <begin position="342"/>
        <end position="402"/>
    </location>
</feature>
<evidence type="ECO:0000256" key="1">
    <source>
        <dbReference type="ARBA" id="ARBA00022750"/>
    </source>
</evidence>
<feature type="region of interest" description="Disordered" evidence="4">
    <location>
        <begin position="193"/>
        <end position="245"/>
    </location>
</feature>
<evidence type="ECO:0000259" key="5">
    <source>
        <dbReference type="PROSITE" id="PS50158"/>
    </source>
</evidence>
<evidence type="ECO:0000256" key="3">
    <source>
        <dbReference type="SAM" id="Coils"/>
    </source>
</evidence>
<feature type="region of interest" description="Disordered" evidence="4">
    <location>
        <begin position="265"/>
        <end position="285"/>
    </location>
</feature>
<dbReference type="InterPro" id="IPR012337">
    <property type="entry name" value="RNaseH-like_sf"/>
</dbReference>
<feature type="compositionally biased region" description="Polar residues" evidence="4">
    <location>
        <begin position="895"/>
        <end position="908"/>
    </location>
</feature>
<accession>A0A6L2KIU6</accession>
<dbReference type="GO" id="GO:0004190">
    <property type="term" value="F:aspartic-type endopeptidase activity"/>
    <property type="evidence" value="ECO:0007669"/>
    <property type="project" value="UniProtKB-KW"/>
</dbReference>
<dbReference type="SUPFAM" id="SSF57756">
    <property type="entry name" value="Retrovirus zinc finger-like domains"/>
    <property type="match status" value="2"/>
</dbReference>
<sequence>MNSQVVSPTVQRNLIDGKSISSESYSLVTQPEVYGGGGGSVIEGGAGRVFRPRNHKVVTSILQGGDGGACVVVGWLLGSDKDGGFLVRARYIDTRLNGDALKKSILQGPYTPSTVTIPTVPATDESLEVPKRTSVEKILNMSHENKAHYESEKEAIHLLLTGIGDEIYSTVDACKTAHEIWIAIKRLQEAPESHKSYAPPSKQPSSTTPNASTKYKGKEIAKPITPPSESGSKEYNDPKQAQRDKDMQKNLALIAKYFKKIYKPTNNNLRTSSNSKNKNVDTFPRKPKKVKDFTYHKKKMLLCKQAEKGVPLQPEQSDWLADTDEEIDEQELEAHYRYMAKIQETEQNVKDEHAALANLIANLKLDTELETYKTLNDCTVDYDKLERKLNETLRLLAQKEIDIKEGVKLKAYEILVVKEKHDELVKKSRLTKSHYEGLIKDKTKVITDLKLKEEKDIDKMISMEKQFKFLNEIFIKGINHSNVSSQRPNIQWELTFECPQVVSAAKLPILNPNEFYLWKMRIEQYFLMTDYSLWEVILNGDYPIPTRVIEGVAPTTSEQRLARKNELKARGTLLMALPDKHQLKFDIHKDAKTLMEAIEKRLQKLISQLEILGESLSQEDINLKFLRSLPVEWRTHTLIWRNKTDLEDQSLDDLFKSLKIYEAEVKSSSSASNSTQNIAFVSSQNTDSTNESVSAVASVSAASAKVLVSTLPNVDTLSNVVIDFFFASQSNSPLLDNDDLKQIDRAGRNLRVNGPTSMRFDMSKVECYNCHRKWHFARECRSPKDTKRNVHVEPQRRNVPAEEEPTNYSLMAFTSSSSSSSDNEVFSSETDESLSASPIYDRYHSVEGYHAVPPPYTGTFMPPKPDLVFHDALTVNETVHSAFNVSDSKDKSEAEPSQNAPSFVSPTEQVKPLRPSVKPVEHSIPAANLKTVIPKPKTHGNSRNRKTCFVLLTRSKLVPLTVVRPVTIVVSRNNVVRPRPSKTVGTKPYSPPRRTINHRQSPPASNFPPQVTTVKTPKGTCPICNFKEINGRYVAFGGNPNGGKISGKGKIRTDTECIVLSLEFKLPDENQVLLRVPRENNMKNMTLIKAAKTMLADSLLPIPFWAEAVNTACYVQNRVLVTRPHNQTPYELLLGRTPSIGFIRPFGCPVTILNTLDPVVRRYPLTRFTLDQMINNVRDKVLRESKDPQRLSRKNELKARGTLLMALPDKNQLKFNIHKDAKSLLEAIEKRFGRNKETKKVKKTLLKQQYENFTGSSSESVDQIHDRLQKLISQLEILGESLSQEDINLKFLRSLPTDLKIYEAEVKSSSSTILTTQNIAFVSSQNTDSTNESVSAVTSVSAASTKFLVFALPNRTGRNLGANGTTSIGFDMSKVECYNCHKRGHFARECMSPKDTRNKETQRRNVLVETSTSNALVSQCDGVGSYDWSFQAEEEPTNYALMAFTSSSSFSSDNEVALCSKACTKAYATLHSHYDKLTNDLRESQFDVFSYKTGLESVKARIVVYQQNETVFEEDIKLLKLDVMLRENALVNLRKKFEKVEQERDKLGYDNQVFNSTVFDCDEMFSFESDVSMPTSPVHDRYWSGEGYHVVPPPYIGTFMPPKHDLVLHDAPTVNKTIPTAFNVEPSTTKPNKDMPSVKSVEHPIPAENLRKYIPKSRAHRNSWNKKACFVCKSLTHLIKDYDYYEKKMVQKPIRNHAMRGNHQHYERMIHPNPHRHVVPTSVLTRVSRGTGGYSRYMTGNISYLSEFKEINGGYVAFGGNPKGGKITGKGKIRTGKLDFDDVYFVKELKFNLFSVSQLCDKKNNVLFTDTECIVLSSDFKLPDDNHGKQHRASCKSKPVSSVSQPLQRVLVTKPHNKTLYELLLGRAPSIGFMRPFGCHVTIINTIDPLGNQPNSSAGIQKHFDADKVGEGHVQQYVLFPLWSSGSKDPQNTDADATFEVKDPESEIYVSPSSSATTKKHDDKKKREAKGTTPAVRQISTNSTNTFSVAGPSNTAVNPTLGKSSYVDPSPYLDDPDMPALEDVTYSDDEEDEEGINYEEVFAPIARIEAIRLFLAYASFMGFMVHQMDVKSAFLYETIKEEVYVCQPLGFEDPAYPDKVYKVVKALYGLHQALRSWYETLANYLLENGFQRGKIDQILFIKKQKVKQKQDRIFIRQDKYVPKILRKFGLTSRKSGSTPIDTEKPLLKDPDGEDVDVHIYRLMIGSLMYLTSSRPDIMFAVCACARFQATPKASHLHAVKRIFRYLKGNPYLGLWYPKDSPFNLVAYFDSGYAGASFDRKSTTGGCQFLGCRLISWQCKKQTVVSTSFTEAEYVAAASCCAQVLWIQNQLLDYGDEMSGFGKAVDNDPDCVMSA</sequence>
<organism evidence="6">
    <name type="scientific">Tanacetum cinerariifolium</name>
    <name type="common">Dalmatian daisy</name>
    <name type="synonym">Chrysanthemum cinerariifolium</name>
    <dbReference type="NCBI Taxonomy" id="118510"/>
    <lineage>
        <taxon>Eukaryota</taxon>
        <taxon>Viridiplantae</taxon>
        <taxon>Streptophyta</taxon>
        <taxon>Embryophyta</taxon>
        <taxon>Tracheophyta</taxon>
        <taxon>Spermatophyta</taxon>
        <taxon>Magnoliopsida</taxon>
        <taxon>eudicotyledons</taxon>
        <taxon>Gunneridae</taxon>
        <taxon>Pentapetalae</taxon>
        <taxon>asterids</taxon>
        <taxon>campanulids</taxon>
        <taxon>Asterales</taxon>
        <taxon>Asteraceae</taxon>
        <taxon>Asteroideae</taxon>
        <taxon>Anthemideae</taxon>
        <taxon>Anthemidinae</taxon>
        <taxon>Tanacetum</taxon>
    </lineage>
</organism>
<feature type="region of interest" description="Disordered" evidence="4">
    <location>
        <begin position="979"/>
        <end position="1010"/>
    </location>
</feature>
<dbReference type="PROSITE" id="PS50158">
    <property type="entry name" value="ZF_CCHC"/>
    <property type="match status" value="2"/>
</dbReference>
<evidence type="ECO:0000313" key="6">
    <source>
        <dbReference type="EMBL" id="GEU48849.1"/>
    </source>
</evidence>
<feature type="compositionally biased region" description="Basic and acidic residues" evidence="4">
    <location>
        <begin position="231"/>
        <end position="245"/>
    </location>
</feature>
<feature type="compositionally biased region" description="Polar residues" evidence="4">
    <location>
        <begin position="203"/>
        <end position="213"/>
    </location>
</feature>
<proteinExistence type="predicted"/>
<feature type="compositionally biased region" description="Polar residues" evidence="4">
    <location>
        <begin position="998"/>
        <end position="1010"/>
    </location>
</feature>
<dbReference type="SUPFAM" id="SSF56672">
    <property type="entry name" value="DNA/RNA polymerases"/>
    <property type="match status" value="1"/>
</dbReference>
<keyword evidence="1" id="KW-0378">Hydrolase</keyword>
<feature type="compositionally biased region" description="Basic and acidic residues" evidence="4">
    <location>
        <begin position="785"/>
        <end position="800"/>
    </location>
</feature>
<keyword evidence="1" id="KW-0064">Aspartyl protease</keyword>
<dbReference type="Pfam" id="PF07727">
    <property type="entry name" value="RVT_2"/>
    <property type="match status" value="1"/>
</dbReference>
<dbReference type="Pfam" id="PF22936">
    <property type="entry name" value="Pol_BBD"/>
    <property type="match status" value="1"/>
</dbReference>
<reference evidence="6" key="1">
    <citation type="journal article" date="2019" name="Sci. Rep.">
        <title>Draft genome of Tanacetum cinerariifolium, the natural source of mosquito coil.</title>
        <authorList>
            <person name="Yamashiro T."/>
            <person name="Shiraishi A."/>
            <person name="Satake H."/>
            <person name="Nakayama K."/>
        </authorList>
    </citation>
    <scope>NUCLEOTIDE SEQUENCE</scope>
</reference>
<protein>
    <recommendedName>
        <fullName evidence="5">CCHC-type domain-containing protein</fullName>
    </recommendedName>
</protein>
<dbReference type="PANTHER" id="PTHR11439:SF495">
    <property type="entry name" value="REVERSE TRANSCRIPTASE, RNA-DEPENDENT DNA POLYMERASE-RELATED"/>
    <property type="match status" value="1"/>
</dbReference>
<evidence type="ECO:0000256" key="4">
    <source>
        <dbReference type="SAM" id="MobiDB-lite"/>
    </source>
</evidence>
<dbReference type="InterPro" id="IPR054722">
    <property type="entry name" value="PolX-like_BBD"/>
</dbReference>
<feature type="region of interest" description="Disordered" evidence="4">
    <location>
        <begin position="785"/>
        <end position="804"/>
    </location>
</feature>
<comment type="caution">
    <text evidence="6">The sequence shown here is derived from an EMBL/GenBank/DDBJ whole genome shotgun (WGS) entry which is preliminary data.</text>
</comment>
<dbReference type="Pfam" id="PF00098">
    <property type="entry name" value="zf-CCHC"/>
    <property type="match status" value="1"/>
</dbReference>